<accession>A0A542DXY5</accession>
<dbReference type="InterPro" id="IPR006311">
    <property type="entry name" value="TAT_signal"/>
</dbReference>
<sequence length="375" mass="37686">MRRRTFLGALGALGVGATGLVTGAQGATAAGTARSPFTRLTGWPTAARVELGGTTGGARPVTLALGHRLGIDGYGAAVARRLAGDAWSGAVPVSVPVVWGATTPASAGGLWLHGTRAEVTLPGHDGSAVVGRLEAGGAWHPLDTSGLPRFLQTGSLREVGGALLLTGGVPTGDGRAVLPFAARWSLVGGWSGWRRDAIAPDPAGVRDLGGIGMRLADGSSGVAVFGDRLLERSGGRWRDRPGPTTDGTPTTMVGAALLPSGLVVAGPGALGDDEVRRRTAGGWERLTVPAGLLVNGVVGRGDEAWVLGAVLDGHFRATAVRVSAGGVLRDDVRQAEPGTVFAGGFVAADGSLVGHGSKEVPLDGDSVGWTVRVAS</sequence>
<proteinExistence type="predicted"/>
<dbReference type="OrthoDB" id="99430at2"/>
<name>A0A542DXY5_9MICO</name>
<evidence type="ECO:0000313" key="1">
    <source>
        <dbReference type="EMBL" id="TQJ07951.1"/>
    </source>
</evidence>
<reference evidence="1 2" key="1">
    <citation type="submission" date="2019-06" db="EMBL/GenBank/DDBJ databases">
        <title>Sequencing the genomes of 1000 actinobacteria strains.</title>
        <authorList>
            <person name="Klenk H.-P."/>
        </authorList>
    </citation>
    <scope>NUCLEOTIDE SEQUENCE [LARGE SCALE GENOMIC DNA]</scope>
    <source>
        <strain evidence="1 2">DSM 18607</strain>
    </source>
</reference>
<protein>
    <submittedName>
        <fullName evidence="1">Uncharacterized protein</fullName>
    </submittedName>
</protein>
<comment type="caution">
    <text evidence="1">The sequence shown here is derived from an EMBL/GenBank/DDBJ whole genome shotgun (WGS) entry which is preliminary data.</text>
</comment>
<dbReference type="EMBL" id="VFMN01000001">
    <property type="protein sequence ID" value="TQJ07951.1"/>
    <property type="molecule type" value="Genomic_DNA"/>
</dbReference>
<dbReference type="RefSeq" id="WP_141847316.1">
    <property type="nucleotide sequence ID" value="NZ_BAAAPR010000013.1"/>
</dbReference>
<dbReference type="AlphaFoldDB" id="A0A542DXY5"/>
<dbReference type="Proteomes" id="UP000317893">
    <property type="component" value="Unassembled WGS sequence"/>
</dbReference>
<evidence type="ECO:0000313" key="2">
    <source>
        <dbReference type="Proteomes" id="UP000317893"/>
    </source>
</evidence>
<organism evidence="1 2">
    <name type="scientific">Lapillicoccus jejuensis</name>
    <dbReference type="NCBI Taxonomy" id="402171"/>
    <lineage>
        <taxon>Bacteria</taxon>
        <taxon>Bacillati</taxon>
        <taxon>Actinomycetota</taxon>
        <taxon>Actinomycetes</taxon>
        <taxon>Micrococcales</taxon>
        <taxon>Intrasporangiaceae</taxon>
        <taxon>Lapillicoccus</taxon>
    </lineage>
</organism>
<dbReference type="PROSITE" id="PS51318">
    <property type="entry name" value="TAT"/>
    <property type="match status" value="1"/>
</dbReference>
<gene>
    <name evidence="1" type="ORF">FB458_1023</name>
</gene>
<keyword evidence="2" id="KW-1185">Reference proteome</keyword>